<dbReference type="PANTHER" id="PTHR43194:SF2">
    <property type="entry name" value="PEROXISOMAL MEMBRANE PROTEIN LPX1"/>
    <property type="match status" value="1"/>
</dbReference>
<dbReference type="InterPro" id="IPR000073">
    <property type="entry name" value="AB_hydrolase_1"/>
</dbReference>
<evidence type="ECO:0000259" key="1">
    <source>
        <dbReference type="Pfam" id="PF00561"/>
    </source>
</evidence>
<name>A0A0R2AF02_9LACO</name>
<dbReference type="AlphaFoldDB" id="A0A0R2AF02"/>
<dbReference type="Pfam" id="PF00561">
    <property type="entry name" value="Abhydrolase_1"/>
    <property type="match status" value="1"/>
</dbReference>
<proteinExistence type="predicted"/>
<dbReference type="PANTHER" id="PTHR43194">
    <property type="entry name" value="HYDROLASE ALPHA/BETA FOLD FAMILY"/>
    <property type="match status" value="1"/>
</dbReference>
<keyword evidence="3" id="KW-1185">Reference proteome</keyword>
<dbReference type="InterPro" id="IPR050228">
    <property type="entry name" value="Carboxylesterase_BioH"/>
</dbReference>
<dbReference type="InterPro" id="IPR029058">
    <property type="entry name" value="AB_hydrolase_fold"/>
</dbReference>
<dbReference type="Gene3D" id="3.40.50.1820">
    <property type="entry name" value="alpha/beta hydrolase"/>
    <property type="match status" value="1"/>
</dbReference>
<comment type="caution">
    <text evidence="2">The sequence shown here is derived from an EMBL/GenBank/DDBJ whole genome shotgun (WGS) entry which is preliminary data.</text>
</comment>
<dbReference type="Proteomes" id="UP000051733">
    <property type="component" value="Unassembled WGS sequence"/>
</dbReference>
<evidence type="ECO:0000313" key="2">
    <source>
        <dbReference type="EMBL" id="KRM62294.1"/>
    </source>
</evidence>
<accession>A0A0R2AF02</accession>
<dbReference type="STRING" id="1423813.FC26_GL000080"/>
<sequence length="261" mass="29829">MQFITSDGVSLEYTDQGHGMPVVITTGYAGFKEIWAQQVKCLLTHGYRVINLDRRNHGRSQPTSKGLRMSRQGKDIQELLGYLRISRFNAMGNSMGAAAFWAYCSLFGDQKLNKMISVDQSPKMITDSSWPYGLLDLTWQNFPRASEKMYGVKTTVKRIDDDTYRTLKRAQRGYQFDYDLNRPLLYDHAFQDWRDVISEITCPLLFVAGAQSPFWSSDHAQAAADLSLRGQAVVVEHAGHIVMAEQTRQFNELMVNFFDEQ</sequence>
<reference evidence="2 3" key="1">
    <citation type="journal article" date="2015" name="Genome Announc.">
        <title>Expanding the biotechnology potential of lactobacilli through comparative genomics of 213 strains and associated genera.</title>
        <authorList>
            <person name="Sun Z."/>
            <person name="Harris H.M."/>
            <person name="McCann A."/>
            <person name="Guo C."/>
            <person name="Argimon S."/>
            <person name="Zhang W."/>
            <person name="Yang X."/>
            <person name="Jeffery I.B."/>
            <person name="Cooney J.C."/>
            <person name="Kagawa T.F."/>
            <person name="Liu W."/>
            <person name="Song Y."/>
            <person name="Salvetti E."/>
            <person name="Wrobel A."/>
            <person name="Rasinkangas P."/>
            <person name="Parkhill J."/>
            <person name="Rea M.C."/>
            <person name="O'Sullivan O."/>
            <person name="Ritari J."/>
            <person name="Douillard F.P."/>
            <person name="Paul Ross R."/>
            <person name="Yang R."/>
            <person name="Briner A.E."/>
            <person name="Felis G.E."/>
            <person name="de Vos W.M."/>
            <person name="Barrangou R."/>
            <person name="Klaenhammer T.R."/>
            <person name="Caufield P.W."/>
            <person name="Cui Y."/>
            <person name="Zhang H."/>
            <person name="O'Toole P.W."/>
        </authorList>
    </citation>
    <scope>NUCLEOTIDE SEQUENCE [LARGE SCALE GENOMIC DNA]</scope>
    <source>
        <strain evidence="2 3">DSM 20634</strain>
    </source>
</reference>
<evidence type="ECO:0000313" key="3">
    <source>
        <dbReference type="Proteomes" id="UP000051733"/>
    </source>
</evidence>
<gene>
    <name evidence="2" type="ORF">FC26_GL000080</name>
</gene>
<keyword evidence="2" id="KW-0575">Peroxidase</keyword>
<dbReference type="SUPFAM" id="SSF53474">
    <property type="entry name" value="alpha/beta-Hydrolases"/>
    <property type="match status" value="1"/>
</dbReference>
<dbReference type="OrthoDB" id="9805423at2"/>
<dbReference type="RefSeq" id="WP_057777693.1">
    <property type="nucleotide sequence ID" value="NZ_AYYY01000007.1"/>
</dbReference>
<dbReference type="EMBL" id="AYYY01000007">
    <property type="protein sequence ID" value="KRM62294.1"/>
    <property type="molecule type" value="Genomic_DNA"/>
</dbReference>
<protein>
    <submittedName>
        <fullName evidence="2">Halo peroxidase</fullName>
    </submittedName>
</protein>
<dbReference type="GO" id="GO:0004601">
    <property type="term" value="F:peroxidase activity"/>
    <property type="evidence" value="ECO:0007669"/>
    <property type="project" value="UniProtKB-KW"/>
</dbReference>
<feature type="domain" description="AB hydrolase-1" evidence="1">
    <location>
        <begin position="21"/>
        <end position="137"/>
    </location>
</feature>
<keyword evidence="2" id="KW-0560">Oxidoreductase</keyword>
<dbReference type="PATRIC" id="fig|1423813.3.peg.82"/>
<organism evidence="2 3">
    <name type="scientific">Paucilactobacillus vaccinostercus DSM 20634</name>
    <dbReference type="NCBI Taxonomy" id="1423813"/>
    <lineage>
        <taxon>Bacteria</taxon>
        <taxon>Bacillati</taxon>
        <taxon>Bacillota</taxon>
        <taxon>Bacilli</taxon>
        <taxon>Lactobacillales</taxon>
        <taxon>Lactobacillaceae</taxon>
        <taxon>Paucilactobacillus</taxon>
    </lineage>
</organism>